<reference evidence="4" key="1">
    <citation type="submission" date="2016-04" db="EMBL/GenBank/DDBJ databases">
        <authorList>
            <person name="Lyu Z."/>
            <person name="Lyu W."/>
        </authorList>
    </citation>
    <scope>NUCLEOTIDE SEQUENCE [LARGE SCALE GENOMIC DNA]</scope>
    <source>
        <strain evidence="4">C44</strain>
    </source>
</reference>
<keyword evidence="2" id="KW-0732">Signal</keyword>
<dbReference type="PROSITE" id="PS51257">
    <property type="entry name" value="PROKAR_LIPOPROTEIN"/>
    <property type="match status" value="1"/>
</dbReference>
<name>A0A179T0C9_9BACI</name>
<gene>
    <name evidence="3" type="ORF">A6K24_03200</name>
</gene>
<evidence type="ECO:0000313" key="3">
    <source>
        <dbReference type="EMBL" id="OAS86529.1"/>
    </source>
</evidence>
<dbReference type="InterPro" id="IPR014247">
    <property type="entry name" value="Spore_lipoprot_YhcN/YlaJ"/>
</dbReference>
<feature type="region of interest" description="Disordered" evidence="1">
    <location>
        <begin position="164"/>
        <end position="201"/>
    </location>
</feature>
<keyword evidence="4" id="KW-1185">Reference proteome</keyword>
<accession>A0A179T0C9</accession>
<dbReference type="Proteomes" id="UP000078534">
    <property type="component" value="Unassembled WGS sequence"/>
</dbReference>
<evidence type="ECO:0000256" key="2">
    <source>
        <dbReference type="SAM" id="SignalP"/>
    </source>
</evidence>
<organism evidence="3 4">
    <name type="scientific">Metabacillus litoralis</name>
    <dbReference type="NCBI Taxonomy" id="152268"/>
    <lineage>
        <taxon>Bacteria</taxon>
        <taxon>Bacillati</taxon>
        <taxon>Bacillota</taxon>
        <taxon>Bacilli</taxon>
        <taxon>Bacillales</taxon>
        <taxon>Bacillaceae</taxon>
        <taxon>Metabacillus</taxon>
    </lineage>
</organism>
<dbReference type="InterPro" id="IPR019076">
    <property type="entry name" value="Spore_lipoprot_YhcN/YlaJ-like"/>
</dbReference>
<dbReference type="AlphaFoldDB" id="A0A179T0C9"/>
<evidence type="ECO:0008006" key="5">
    <source>
        <dbReference type="Google" id="ProtNLM"/>
    </source>
</evidence>
<proteinExistence type="predicted"/>
<dbReference type="EMBL" id="LWSG01000012">
    <property type="protein sequence ID" value="OAS86529.1"/>
    <property type="molecule type" value="Genomic_DNA"/>
</dbReference>
<dbReference type="GO" id="GO:0030435">
    <property type="term" value="P:sporulation resulting in formation of a cellular spore"/>
    <property type="evidence" value="ECO:0007669"/>
    <property type="project" value="InterPro"/>
</dbReference>
<feature type="signal peptide" evidence="2">
    <location>
        <begin position="1"/>
        <end position="23"/>
    </location>
</feature>
<feature type="chain" id="PRO_5008106473" description="YhcN/YlaJ family sporulation lipoprotein" evidence="2">
    <location>
        <begin position="24"/>
        <end position="201"/>
    </location>
</feature>
<dbReference type="NCBIfam" id="TIGR02898">
    <property type="entry name" value="spore_YhcN_YlaJ"/>
    <property type="match status" value="1"/>
</dbReference>
<protein>
    <recommendedName>
        <fullName evidence="5">YhcN/YlaJ family sporulation lipoprotein</fullName>
    </recommendedName>
</protein>
<dbReference type="OrthoDB" id="2381329at2"/>
<sequence length="201" mass="22185">MRYLFTVLLLTAIALTGCTVNQGAPKTDQENDDGTPINVKNSVDENIDRKTGQQISKHLVELANEIPQVNDATAVVIGKFAVIGIDVNSELDRNKVESIKYTVAESLMHDPYGASAVVIADADTNVRLREMGREISEGRPIVGILDELAAIVGRVVPEIPNEILDNQQKQPTNQNNDQLSNDEEKLLEKEQQDQSNNHMKK</sequence>
<dbReference type="Pfam" id="PF09580">
    <property type="entry name" value="Spore_YhcN_YlaJ"/>
    <property type="match status" value="1"/>
</dbReference>
<feature type="compositionally biased region" description="Basic and acidic residues" evidence="1">
    <location>
        <begin position="182"/>
        <end position="192"/>
    </location>
</feature>
<evidence type="ECO:0000256" key="1">
    <source>
        <dbReference type="SAM" id="MobiDB-lite"/>
    </source>
</evidence>
<comment type="caution">
    <text evidence="3">The sequence shown here is derived from an EMBL/GenBank/DDBJ whole genome shotgun (WGS) entry which is preliminary data.</text>
</comment>
<dbReference type="STRING" id="152268.A6K24_03200"/>
<feature type="compositionally biased region" description="Polar residues" evidence="1">
    <location>
        <begin position="164"/>
        <end position="179"/>
    </location>
</feature>
<dbReference type="RefSeq" id="WP_066330524.1">
    <property type="nucleotide sequence ID" value="NZ_LWSG01000012.1"/>
</dbReference>
<evidence type="ECO:0000313" key="4">
    <source>
        <dbReference type="Proteomes" id="UP000078534"/>
    </source>
</evidence>